<name>A0A6J7J435_9ZZZZ</name>
<comment type="similarity">
    <text evidence="2">Belongs to the beta-class carbonic anhydrase family.</text>
</comment>
<accession>A0A6J7J435</accession>
<evidence type="ECO:0000313" key="5">
    <source>
        <dbReference type="EMBL" id="CAB4937344.1"/>
    </source>
</evidence>
<evidence type="ECO:0000256" key="4">
    <source>
        <dbReference type="ARBA" id="ARBA00022833"/>
    </source>
</evidence>
<dbReference type="EMBL" id="CAFBMK010000211">
    <property type="protein sequence ID" value="CAB4937344.1"/>
    <property type="molecule type" value="Genomic_DNA"/>
</dbReference>
<protein>
    <submittedName>
        <fullName evidence="5">Unannotated protein</fullName>
    </submittedName>
</protein>
<reference evidence="5" key="1">
    <citation type="submission" date="2020-05" db="EMBL/GenBank/DDBJ databases">
        <authorList>
            <person name="Chiriac C."/>
            <person name="Salcher M."/>
            <person name="Ghai R."/>
            <person name="Kavagutti S V."/>
        </authorList>
    </citation>
    <scope>NUCLEOTIDE SEQUENCE</scope>
</reference>
<gene>
    <name evidence="5" type="ORF">UFOPK3564_02723</name>
</gene>
<dbReference type="Gene3D" id="3.40.1050.10">
    <property type="entry name" value="Carbonic anhydrase"/>
    <property type="match status" value="1"/>
</dbReference>
<comment type="cofactor">
    <cofactor evidence="1">
        <name>Zn(2+)</name>
        <dbReference type="ChEBI" id="CHEBI:29105"/>
    </cofactor>
</comment>
<evidence type="ECO:0000256" key="2">
    <source>
        <dbReference type="ARBA" id="ARBA00006217"/>
    </source>
</evidence>
<keyword evidence="4" id="KW-0862">Zinc</keyword>
<dbReference type="SUPFAM" id="SSF53056">
    <property type="entry name" value="beta-carbonic anhydrase, cab"/>
    <property type="match status" value="1"/>
</dbReference>
<evidence type="ECO:0000256" key="1">
    <source>
        <dbReference type="ARBA" id="ARBA00001947"/>
    </source>
</evidence>
<dbReference type="InterPro" id="IPR036874">
    <property type="entry name" value="Carbonic_anhydrase_sf"/>
</dbReference>
<proteinExistence type="inferred from homology"/>
<dbReference type="SMART" id="SM00947">
    <property type="entry name" value="Pro_CA"/>
    <property type="match status" value="1"/>
</dbReference>
<keyword evidence="3" id="KW-0479">Metal-binding</keyword>
<dbReference type="Pfam" id="PF00484">
    <property type="entry name" value="Pro_CA"/>
    <property type="match status" value="1"/>
</dbReference>
<dbReference type="CDD" id="cd03379">
    <property type="entry name" value="beta_CA_cladeD"/>
    <property type="match status" value="1"/>
</dbReference>
<organism evidence="5">
    <name type="scientific">freshwater metagenome</name>
    <dbReference type="NCBI Taxonomy" id="449393"/>
    <lineage>
        <taxon>unclassified sequences</taxon>
        <taxon>metagenomes</taxon>
        <taxon>ecological metagenomes</taxon>
    </lineage>
</organism>
<dbReference type="GO" id="GO:0008270">
    <property type="term" value="F:zinc ion binding"/>
    <property type="evidence" value="ECO:0007669"/>
    <property type="project" value="InterPro"/>
</dbReference>
<dbReference type="GO" id="GO:0004089">
    <property type="term" value="F:carbonate dehydratase activity"/>
    <property type="evidence" value="ECO:0007669"/>
    <property type="project" value="InterPro"/>
</dbReference>
<sequence length="171" mass="18881">MPDETPAPFTPEMLDNAKAFPESYEPYDSAAPVRHVAVVACMDARLDLFGLFGLKTGDAHLIRNAGGVVTDDVIRSLAISQRKLGTRSVVLVHHTGCGMQTFSDDELNAELQAETGYKPTWSPESFSDLEEDVRQSLRRVRSSPFLLHTDDVRGFVFQVEDGGLREVALED</sequence>
<dbReference type="PANTHER" id="PTHR43175:SF3">
    <property type="entry name" value="CARBON DISULFIDE HYDROLASE"/>
    <property type="match status" value="1"/>
</dbReference>
<dbReference type="AlphaFoldDB" id="A0A6J7J435"/>
<evidence type="ECO:0000256" key="3">
    <source>
        <dbReference type="ARBA" id="ARBA00022723"/>
    </source>
</evidence>
<dbReference type="InterPro" id="IPR001765">
    <property type="entry name" value="Carbonic_anhydrase"/>
</dbReference>
<dbReference type="PANTHER" id="PTHR43175">
    <property type="entry name" value="CARBONIC ANHYDRASE"/>
    <property type="match status" value="1"/>
</dbReference>